<keyword evidence="3" id="KW-1185">Reference proteome</keyword>
<feature type="compositionally biased region" description="Basic and acidic residues" evidence="1">
    <location>
        <begin position="295"/>
        <end position="305"/>
    </location>
</feature>
<feature type="compositionally biased region" description="Basic and acidic residues" evidence="1">
    <location>
        <begin position="152"/>
        <end position="171"/>
    </location>
</feature>
<feature type="region of interest" description="Disordered" evidence="1">
    <location>
        <begin position="285"/>
        <end position="311"/>
    </location>
</feature>
<name>A0A2I2GMD1_9EURO</name>
<dbReference type="VEuPathDB" id="FungiDB:P170DRAFT_482254"/>
<protein>
    <submittedName>
        <fullName evidence="2">Uncharacterized protein</fullName>
    </submittedName>
</protein>
<organism evidence="2 3">
    <name type="scientific">Aspergillus steynii IBT 23096</name>
    <dbReference type="NCBI Taxonomy" id="1392250"/>
    <lineage>
        <taxon>Eukaryota</taxon>
        <taxon>Fungi</taxon>
        <taxon>Dikarya</taxon>
        <taxon>Ascomycota</taxon>
        <taxon>Pezizomycotina</taxon>
        <taxon>Eurotiomycetes</taxon>
        <taxon>Eurotiomycetidae</taxon>
        <taxon>Eurotiales</taxon>
        <taxon>Aspergillaceae</taxon>
        <taxon>Aspergillus</taxon>
        <taxon>Aspergillus subgen. Circumdati</taxon>
    </lineage>
</organism>
<evidence type="ECO:0000313" key="3">
    <source>
        <dbReference type="Proteomes" id="UP000234275"/>
    </source>
</evidence>
<sequence length="311" mass="36442">MSTNDAGMASFAEIMRHHGELMVNPLLWTSRHLEIMGARFQHLENASQVEQPRDDERPSEGLADREYFARVVAWSLDRREKYFPHVANIVREHSKGPEFMFAGRPVHRPVYTVFRRRDQPDRPVSQESLALIGYVNYTNVSGPRWHKCYPRPRKDGRDNSPVQKKLDRVTPEERTEDPYFICILLSLTQLQERLLESQKRENHLSRLLVAFPFDPEYIHIYEARITSDFLRALETPTTAMKEAKFPTIEHRKIPFRPYKTFQERILVELSINNFSLASDVPNGTLSNVTNPHLKRPYEQADDERCKRGRVS</sequence>
<dbReference type="OrthoDB" id="5343483at2759"/>
<evidence type="ECO:0000313" key="2">
    <source>
        <dbReference type="EMBL" id="PLB54009.1"/>
    </source>
</evidence>
<reference evidence="2 3" key="1">
    <citation type="submission" date="2016-12" db="EMBL/GenBank/DDBJ databases">
        <title>The genomes of Aspergillus section Nigri reveals drivers in fungal speciation.</title>
        <authorList>
            <consortium name="DOE Joint Genome Institute"/>
            <person name="Vesth T.C."/>
            <person name="Nybo J."/>
            <person name="Theobald S."/>
            <person name="Brandl J."/>
            <person name="Frisvad J.C."/>
            <person name="Nielsen K.F."/>
            <person name="Lyhne E.K."/>
            <person name="Kogle M.E."/>
            <person name="Kuo A."/>
            <person name="Riley R."/>
            <person name="Clum A."/>
            <person name="Nolan M."/>
            <person name="Lipzen A."/>
            <person name="Salamov A."/>
            <person name="Henrissat B."/>
            <person name="Wiebenga A."/>
            <person name="De Vries R.P."/>
            <person name="Grigoriev I.V."/>
            <person name="Mortensen U.H."/>
            <person name="Andersen M.R."/>
            <person name="Baker S.E."/>
        </authorList>
    </citation>
    <scope>NUCLEOTIDE SEQUENCE [LARGE SCALE GENOMIC DNA]</scope>
    <source>
        <strain evidence="2 3">IBT 23096</strain>
    </source>
</reference>
<feature type="region of interest" description="Disordered" evidence="1">
    <location>
        <begin position="146"/>
        <end position="171"/>
    </location>
</feature>
<dbReference type="AlphaFoldDB" id="A0A2I2GMD1"/>
<dbReference type="EMBL" id="MSFO01000001">
    <property type="protein sequence ID" value="PLB54009.1"/>
    <property type="molecule type" value="Genomic_DNA"/>
</dbReference>
<proteinExistence type="predicted"/>
<gene>
    <name evidence="2" type="ORF">P170DRAFT_482254</name>
</gene>
<dbReference type="RefSeq" id="XP_024709311.1">
    <property type="nucleotide sequence ID" value="XM_024853880.1"/>
</dbReference>
<comment type="caution">
    <text evidence="2">The sequence shown here is derived from an EMBL/GenBank/DDBJ whole genome shotgun (WGS) entry which is preliminary data.</text>
</comment>
<dbReference type="GeneID" id="36561578"/>
<dbReference type="Proteomes" id="UP000234275">
    <property type="component" value="Unassembled WGS sequence"/>
</dbReference>
<evidence type="ECO:0000256" key="1">
    <source>
        <dbReference type="SAM" id="MobiDB-lite"/>
    </source>
</evidence>
<accession>A0A2I2GMD1</accession>